<dbReference type="STRING" id="536979.SAMN04488055_1533"/>
<feature type="chain" id="PRO_5012658570" evidence="1">
    <location>
        <begin position="20"/>
        <end position="831"/>
    </location>
</feature>
<protein>
    <submittedName>
        <fullName evidence="2">CarboxypepD_reg-like domain-containing protein</fullName>
    </submittedName>
</protein>
<dbReference type="Pfam" id="PF13715">
    <property type="entry name" value="CarbopepD_reg_2"/>
    <property type="match status" value="1"/>
</dbReference>
<proteinExistence type="predicted"/>
<accession>A0A1N6EED0</accession>
<dbReference type="Pfam" id="PF18939">
    <property type="entry name" value="DUF5686"/>
    <property type="match status" value="1"/>
</dbReference>
<evidence type="ECO:0000313" key="2">
    <source>
        <dbReference type="EMBL" id="SIN81379.1"/>
    </source>
</evidence>
<dbReference type="SUPFAM" id="SSF49464">
    <property type="entry name" value="Carboxypeptidase regulatory domain-like"/>
    <property type="match status" value="1"/>
</dbReference>
<dbReference type="RefSeq" id="WP_074238671.1">
    <property type="nucleotide sequence ID" value="NZ_FSRA01000001.1"/>
</dbReference>
<gene>
    <name evidence="2" type="ORF">SAMN04488055_1533</name>
</gene>
<name>A0A1N6EED0_9BACT</name>
<organism evidence="2 3">
    <name type="scientific">Chitinophaga niabensis</name>
    <dbReference type="NCBI Taxonomy" id="536979"/>
    <lineage>
        <taxon>Bacteria</taxon>
        <taxon>Pseudomonadati</taxon>
        <taxon>Bacteroidota</taxon>
        <taxon>Chitinophagia</taxon>
        <taxon>Chitinophagales</taxon>
        <taxon>Chitinophagaceae</taxon>
        <taxon>Chitinophaga</taxon>
    </lineage>
</organism>
<evidence type="ECO:0000313" key="3">
    <source>
        <dbReference type="Proteomes" id="UP000185003"/>
    </source>
</evidence>
<evidence type="ECO:0000256" key="1">
    <source>
        <dbReference type="SAM" id="SignalP"/>
    </source>
</evidence>
<dbReference type="AlphaFoldDB" id="A0A1N6EED0"/>
<keyword evidence="3" id="KW-1185">Reference proteome</keyword>
<dbReference type="InterPro" id="IPR008969">
    <property type="entry name" value="CarboxyPept-like_regulatory"/>
</dbReference>
<sequence>MTKLLLPALFVLLAIETHAGIIHGTVTNQKGEVLPFATVMIKGTTNGTTANANGSYQLDLPAGQYTILCQYMGYKKQEKAIQVTTAAQELSFSLEPVSMQIREVVVKSGGEDPAYAIIRKAIKKRSFYQNQVKAYTCDAYIKMLAKLRNAPKKVLGQKVDAEDLGLDSTRKGIVGLSESYTRLNYRQPDMKVDVLSSRQSGGGLGFSFPTTISFYDNNVEAITSQLGPRGFISPIAETAMMNYKYRLEGTFMEDGKLVNKIKVIPRRKYEPVFSGYIYITEDDWRIHSTDLMLTKEYQLELLDTLIIRQTHVPVNNEVWRTKDQVVYVAMKMLGFDVAANNVNVYSNYDLKPVFPKGFFNKVVMKYEKDAAERDLKYWDSIRPVPLEVDEQKDFRVKDSVARVRRDSSRSSYHLDSLRKKPQPVKLDAVLLNGFGHTWYFKRDSSIATHSFHNQSLLKGLSYNTVEGVSLAITPSVTFSLPNKRYLQWHNYVRYGFSNTHLNASTGLTFSGGGRDDFGSRNVWNIAGGKRISQFNKENPIGPIANSLYTLLGKQNYMKLYENWFGSLNFNRNFQNAMKLNVNVTYEDRIPLENTTDYVLFKNAGRTFTPNHPEELAHLPFEKEQVLTLTGALSYQPGQKFIEYPKYKMPIGSKYPTFTLMYTKGFIDGDFDKWKLSVHDDMNFKLFGALSYKFTTGGFLNNKKVSIPDLQHFNGNQTFYNTKYVNSFQLAPYYQYSTSANLYATANVEHHFNGLLTNKIPLFNRLKWNLVAGSNAFYVNRNNNYVEVFAGLENIFKVIRVDVVAGYQSQLPTRVGVRVGFGGILGKAFQFE</sequence>
<keyword evidence="1" id="KW-0732">Signal</keyword>
<dbReference type="Proteomes" id="UP000185003">
    <property type="component" value="Unassembled WGS sequence"/>
</dbReference>
<reference evidence="2 3" key="1">
    <citation type="submission" date="2016-11" db="EMBL/GenBank/DDBJ databases">
        <authorList>
            <person name="Jaros S."/>
            <person name="Januszkiewicz K."/>
            <person name="Wedrychowicz H."/>
        </authorList>
    </citation>
    <scope>NUCLEOTIDE SEQUENCE [LARGE SCALE GENOMIC DNA]</scope>
    <source>
        <strain evidence="2 3">DSM 24787</strain>
    </source>
</reference>
<dbReference type="Gene3D" id="2.60.40.1120">
    <property type="entry name" value="Carboxypeptidase-like, regulatory domain"/>
    <property type="match status" value="1"/>
</dbReference>
<dbReference type="InterPro" id="IPR043741">
    <property type="entry name" value="DUF5686"/>
</dbReference>
<dbReference type="EMBL" id="FSRA01000001">
    <property type="protein sequence ID" value="SIN81379.1"/>
    <property type="molecule type" value="Genomic_DNA"/>
</dbReference>
<dbReference type="OrthoDB" id="983143at2"/>
<feature type="signal peptide" evidence="1">
    <location>
        <begin position="1"/>
        <end position="19"/>
    </location>
</feature>